<sequence length="72" mass="7891">MTLRLSAEEDRALTLLAAAQGRSKHDAAVRAIVAAAARSLLDSEVHHLAYELLADYRETQQAITQAKAKHRP</sequence>
<keyword evidence="2" id="KW-1185">Reference proteome</keyword>
<reference evidence="1 2" key="1">
    <citation type="submission" date="2018-11" db="EMBL/GenBank/DDBJ databases">
        <authorList>
            <person name="Kleinhagauer T."/>
            <person name="Glaeser S.P."/>
            <person name="Spergser J."/>
            <person name="Ruckert C."/>
            <person name="Kaempfer P."/>
            <person name="Busse H.-J."/>
        </authorList>
    </citation>
    <scope>NUCLEOTIDE SEQUENCE [LARGE SCALE GENOMIC DNA]</scope>
    <source>
        <strain evidence="1 2">200CH</strain>
    </source>
</reference>
<dbReference type="EMBL" id="CP033896">
    <property type="protein sequence ID" value="AZA12443.1"/>
    <property type="molecule type" value="Genomic_DNA"/>
</dbReference>
<name>A0A3G6J413_9CORY</name>
<evidence type="ECO:0000313" key="2">
    <source>
        <dbReference type="Proteomes" id="UP000269019"/>
    </source>
</evidence>
<evidence type="ECO:0008006" key="3">
    <source>
        <dbReference type="Google" id="ProtNLM"/>
    </source>
</evidence>
<protein>
    <recommendedName>
        <fullName evidence="3">CopG family transcriptional regulator</fullName>
    </recommendedName>
</protein>
<organism evidence="1 2">
    <name type="scientific">Corynebacterium choanae</name>
    <dbReference type="NCBI Taxonomy" id="1862358"/>
    <lineage>
        <taxon>Bacteria</taxon>
        <taxon>Bacillati</taxon>
        <taxon>Actinomycetota</taxon>
        <taxon>Actinomycetes</taxon>
        <taxon>Mycobacteriales</taxon>
        <taxon>Corynebacteriaceae</taxon>
        <taxon>Corynebacterium</taxon>
    </lineage>
</organism>
<accession>A0A3G6J413</accession>
<dbReference type="Proteomes" id="UP000269019">
    <property type="component" value="Chromosome"/>
</dbReference>
<evidence type="ECO:0000313" key="1">
    <source>
        <dbReference type="EMBL" id="AZA12443.1"/>
    </source>
</evidence>
<gene>
    <name evidence="1" type="ORF">CCHOA_00040</name>
</gene>
<dbReference type="AlphaFoldDB" id="A0A3G6J413"/>
<proteinExistence type="predicted"/>
<dbReference type="KEGG" id="ccho:CCHOA_00040"/>